<comment type="caution">
    <text evidence="2">The sequence shown here is derived from an EMBL/GenBank/DDBJ whole genome shotgun (WGS) entry which is preliminary data.</text>
</comment>
<evidence type="ECO:0000313" key="3">
    <source>
        <dbReference type="Proteomes" id="UP001341840"/>
    </source>
</evidence>
<name>A0ABU6TDP6_9FABA</name>
<reference evidence="2 3" key="1">
    <citation type="journal article" date="2023" name="Plants (Basel)">
        <title>Bridging the Gap: Combining Genomics and Transcriptomics Approaches to Understand Stylosanthes scabra, an Orphan Legume from the Brazilian Caatinga.</title>
        <authorList>
            <person name="Ferreira-Neto J.R.C."/>
            <person name="da Silva M.D."/>
            <person name="Binneck E."/>
            <person name="de Melo N.F."/>
            <person name="da Silva R.H."/>
            <person name="de Melo A.L.T.M."/>
            <person name="Pandolfi V."/>
            <person name="Bustamante F.O."/>
            <person name="Brasileiro-Vidal A.C."/>
            <person name="Benko-Iseppon A.M."/>
        </authorList>
    </citation>
    <scope>NUCLEOTIDE SEQUENCE [LARGE SCALE GENOMIC DNA]</scope>
    <source>
        <tissue evidence="2">Leaves</tissue>
    </source>
</reference>
<protein>
    <submittedName>
        <fullName evidence="2">Uncharacterized protein</fullName>
    </submittedName>
</protein>
<keyword evidence="1" id="KW-0812">Transmembrane</keyword>
<sequence length="108" mass="12089">MSTLGLIPAEDSYDKSSRFFEFIAVLRSSGDRSHRVHHRPDTIWLIYLLLVSIGVLGAVVSALRVRQSSLVFFVVPKFSGQSSVYLHHESSSFVFCSSRPSRVPCRSS</sequence>
<feature type="transmembrane region" description="Helical" evidence="1">
    <location>
        <begin position="43"/>
        <end position="63"/>
    </location>
</feature>
<evidence type="ECO:0000313" key="2">
    <source>
        <dbReference type="EMBL" id="MED6145998.1"/>
    </source>
</evidence>
<evidence type="ECO:0000256" key="1">
    <source>
        <dbReference type="SAM" id="Phobius"/>
    </source>
</evidence>
<organism evidence="2 3">
    <name type="scientific">Stylosanthes scabra</name>
    <dbReference type="NCBI Taxonomy" id="79078"/>
    <lineage>
        <taxon>Eukaryota</taxon>
        <taxon>Viridiplantae</taxon>
        <taxon>Streptophyta</taxon>
        <taxon>Embryophyta</taxon>
        <taxon>Tracheophyta</taxon>
        <taxon>Spermatophyta</taxon>
        <taxon>Magnoliopsida</taxon>
        <taxon>eudicotyledons</taxon>
        <taxon>Gunneridae</taxon>
        <taxon>Pentapetalae</taxon>
        <taxon>rosids</taxon>
        <taxon>fabids</taxon>
        <taxon>Fabales</taxon>
        <taxon>Fabaceae</taxon>
        <taxon>Papilionoideae</taxon>
        <taxon>50 kb inversion clade</taxon>
        <taxon>dalbergioids sensu lato</taxon>
        <taxon>Dalbergieae</taxon>
        <taxon>Pterocarpus clade</taxon>
        <taxon>Stylosanthes</taxon>
    </lineage>
</organism>
<proteinExistence type="predicted"/>
<keyword evidence="1" id="KW-0472">Membrane</keyword>
<accession>A0ABU6TDP6</accession>
<dbReference type="EMBL" id="JASCZI010090748">
    <property type="protein sequence ID" value="MED6145998.1"/>
    <property type="molecule type" value="Genomic_DNA"/>
</dbReference>
<gene>
    <name evidence="2" type="ORF">PIB30_030457</name>
</gene>
<dbReference type="Proteomes" id="UP001341840">
    <property type="component" value="Unassembled WGS sequence"/>
</dbReference>
<keyword evidence="1" id="KW-1133">Transmembrane helix</keyword>
<keyword evidence="3" id="KW-1185">Reference proteome</keyword>